<evidence type="ECO:0000256" key="1">
    <source>
        <dbReference type="SAM" id="Phobius"/>
    </source>
</evidence>
<dbReference type="PANTHER" id="PTHR36834:SF1">
    <property type="entry name" value="INTEGRAL MEMBRANE PROTEIN"/>
    <property type="match status" value="1"/>
</dbReference>
<gene>
    <name evidence="3" type="ORF">FN960_03730</name>
</gene>
<dbReference type="AlphaFoldDB" id="A0A554A1T1"/>
<keyword evidence="1" id="KW-1133">Transmembrane helix</keyword>
<feature type="transmembrane region" description="Helical" evidence="1">
    <location>
        <begin position="125"/>
        <end position="143"/>
    </location>
</feature>
<keyword evidence="1" id="KW-0472">Membrane</keyword>
<dbReference type="EMBL" id="VLXZ01000002">
    <property type="protein sequence ID" value="TSB47643.1"/>
    <property type="molecule type" value="Genomic_DNA"/>
</dbReference>
<dbReference type="Pfam" id="PF04892">
    <property type="entry name" value="VanZ"/>
    <property type="match status" value="1"/>
</dbReference>
<dbReference type="RefSeq" id="WP_143847079.1">
    <property type="nucleotide sequence ID" value="NZ_VLXZ01000002.1"/>
</dbReference>
<name>A0A554A1T1_9BACI</name>
<keyword evidence="4" id="KW-1185">Reference proteome</keyword>
<evidence type="ECO:0000313" key="3">
    <source>
        <dbReference type="EMBL" id="TSB47643.1"/>
    </source>
</evidence>
<proteinExistence type="predicted"/>
<feature type="transmembrane region" description="Helical" evidence="1">
    <location>
        <begin position="12"/>
        <end position="29"/>
    </location>
</feature>
<organism evidence="3 4">
    <name type="scientific">Alkalicoccobacillus porphyridii</name>
    <dbReference type="NCBI Taxonomy" id="2597270"/>
    <lineage>
        <taxon>Bacteria</taxon>
        <taxon>Bacillati</taxon>
        <taxon>Bacillota</taxon>
        <taxon>Bacilli</taxon>
        <taxon>Bacillales</taxon>
        <taxon>Bacillaceae</taxon>
        <taxon>Alkalicoccobacillus</taxon>
    </lineage>
</organism>
<dbReference type="Proteomes" id="UP000318521">
    <property type="component" value="Unassembled WGS sequence"/>
</dbReference>
<protein>
    <submittedName>
        <fullName evidence="3">VanZ family protein</fullName>
    </submittedName>
</protein>
<feature type="transmembrane region" description="Helical" evidence="1">
    <location>
        <begin position="89"/>
        <end position="113"/>
    </location>
</feature>
<feature type="domain" description="VanZ-like" evidence="2">
    <location>
        <begin position="15"/>
        <end position="140"/>
    </location>
</feature>
<evidence type="ECO:0000259" key="2">
    <source>
        <dbReference type="Pfam" id="PF04892"/>
    </source>
</evidence>
<dbReference type="OrthoDB" id="4822551at2"/>
<sequence>MIFVHSYAIRRYLFFIFYLVALFYVVWIYKNPHSNQLQYNIIPLHTISLYWHALHHGYAGVAFVNVLGNIMLTMPVGFFTLLFNRKPRLWKALIVGLFLSIVIETGQFVLHVAGISSRSIDIDDVLLNIMGAGTGYLTAKSFLKKSI</sequence>
<keyword evidence="1" id="KW-0812">Transmembrane</keyword>
<feature type="transmembrane region" description="Helical" evidence="1">
    <location>
        <begin position="58"/>
        <end position="82"/>
    </location>
</feature>
<dbReference type="InterPro" id="IPR053150">
    <property type="entry name" value="Teicoplanin_resist-assoc"/>
</dbReference>
<dbReference type="InterPro" id="IPR006976">
    <property type="entry name" value="VanZ-like"/>
</dbReference>
<evidence type="ECO:0000313" key="4">
    <source>
        <dbReference type="Proteomes" id="UP000318521"/>
    </source>
</evidence>
<dbReference type="PANTHER" id="PTHR36834">
    <property type="entry name" value="MEMBRANE PROTEIN-RELATED"/>
    <property type="match status" value="1"/>
</dbReference>
<reference evidence="3 4" key="1">
    <citation type="submission" date="2019-07" db="EMBL/GenBank/DDBJ databases">
        <authorList>
            <person name="Park Y.J."/>
            <person name="Jeong S.E."/>
            <person name="Jung H.S."/>
        </authorList>
    </citation>
    <scope>NUCLEOTIDE SEQUENCE [LARGE SCALE GENOMIC DNA]</scope>
    <source>
        <strain evidence="4">P16(2019)</strain>
    </source>
</reference>
<accession>A0A554A1T1</accession>
<comment type="caution">
    <text evidence="3">The sequence shown here is derived from an EMBL/GenBank/DDBJ whole genome shotgun (WGS) entry which is preliminary data.</text>
</comment>